<dbReference type="OrthoDB" id="7568642at2"/>
<dbReference type="RefSeq" id="WP_013268370.1">
    <property type="nucleotide sequence ID" value="NC_014375.1"/>
</dbReference>
<evidence type="ECO:0000256" key="1">
    <source>
        <dbReference type="SAM" id="SignalP"/>
    </source>
</evidence>
<gene>
    <name evidence="2" type="ordered locus">Bresu_0954</name>
</gene>
<proteinExistence type="predicted"/>
<dbReference type="AlphaFoldDB" id="D9QN66"/>
<dbReference type="BioCyc" id="BSUB633149:G1GM8-954-MONOMER"/>
<evidence type="ECO:0000313" key="3">
    <source>
        <dbReference type="Proteomes" id="UP000002696"/>
    </source>
</evidence>
<keyword evidence="3" id="KW-1185">Reference proteome</keyword>
<dbReference type="Proteomes" id="UP000002696">
    <property type="component" value="Chromosome"/>
</dbReference>
<accession>D9QN66</accession>
<sequence>MTSLKTFTALAAGTLVLATAAGASAQTPYGQTQSQYGQPSTGQQVFGQILQQLLGGQTTGTVDAEWSRGRRPLATQQSAFNTRLDAQIRSGAIQSYSGDRIRSDYDALVQLEASYARDGRFTTQERQDLTTRYNALTLAVDEGGYGDDVGGYQSVADGRREFEARVDAAVSARRLTRTEATRLRSDYAALVQVEAGYQRDGLTARERQDIETRLDALDARVGDVGYGNNNGGGYQQTPRDRLTAIERALYSLPRTEQAAVRVQFDDLTRLEAAYSRTQPSSDDRAYLDRRLGELEVQARIRR</sequence>
<keyword evidence="1" id="KW-0732">Signal</keyword>
<dbReference type="EMBL" id="CP002102">
    <property type="protein sequence ID" value="ADL00267.1"/>
    <property type="molecule type" value="Genomic_DNA"/>
</dbReference>
<organism evidence="2 3">
    <name type="scientific">Brevundimonas subvibrioides (strain ATCC 15264 / DSM 4735 / LMG 14903 / NBRC 16000 / CB 81)</name>
    <name type="common">Caulobacter subvibrioides</name>
    <dbReference type="NCBI Taxonomy" id="633149"/>
    <lineage>
        <taxon>Bacteria</taxon>
        <taxon>Pseudomonadati</taxon>
        <taxon>Pseudomonadota</taxon>
        <taxon>Alphaproteobacteria</taxon>
        <taxon>Caulobacterales</taxon>
        <taxon>Caulobacteraceae</taxon>
        <taxon>Brevundimonas</taxon>
    </lineage>
</organism>
<evidence type="ECO:0000313" key="2">
    <source>
        <dbReference type="EMBL" id="ADL00267.1"/>
    </source>
</evidence>
<feature type="chain" id="PRO_5003127033" evidence="1">
    <location>
        <begin position="26"/>
        <end position="302"/>
    </location>
</feature>
<dbReference type="eggNOG" id="ENOG5031979">
    <property type="taxonomic scope" value="Bacteria"/>
</dbReference>
<dbReference type="InParanoid" id="D9QN66"/>
<dbReference type="HOGENOM" id="CLU_920330_0_0_5"/>
<name>D9QN66_BRESC</name>
<dbReference type="KEGG" id="bsb:Bresu_0954"/>
<reference evidence="3" key="1">
    <citation type="journal article" date="2011" name="J. Bacteriol.">
        <title>Genome sequences of eight morphologically diverse alphaproteobacteria.</title>
        <authorList>
            <consortium name="US DOE Joint Genome Institute"/>
            <person name="Brown P.J."/>
            <person name="Kysela D.T."/>
            <person name="Buechlein A."/>
            <person name="Hemmerich C."/>
            <person name="Brun Y.V."/>
        </authorList>
    </citation>
    <scope>NUCLEOTIDE SEQUENCE [LARGE SCALE GENOMIC DNA]</scope>
    <source>
        <strain evidence="3">ATCC 15264 / DSM 4735 / LMG 14903 / NBRC 16000 / CB 81</strain>
    </source>
</reference>
<feature type="signal peptide" evidence="1">
    <location>
        <begin position="1"/>
        <end position="25"/>
    </location>
</feature>
<protein>
    <submittedName>
        <fullName evidence="2">Uncharacterized protein</fullName>
    </submittedName>
</protein>